<sequence length="83" mass="8797">VLGGVHGSEQKNPLFSKICNLVSLIHSQAERGHCSGLCMATGQQPKHCNDSKSGEEAEGDGNEINCKQKMNSGISSEQQIGDL</sequence>
<keyword evidence="3" id="KW-1185">Reference proteome</keyword>
<name>A0ABV0MS17_9TELE</name>
<feature type="non-terminal residue" evidence="2">
    <location>
        <position position="1"/>
    </location>
</feature>
<evidence type="ECO:0000256" key="1">
    <source>
        <dbReference type="SAM" id="MobiDB-lite"/>
    </source>
</evidence>
<organism evidence="2 3">
    <name type="scientific">Goodea atripinnis</name>
    <dbReference type="NCBI Taxonomy" id="208336"/>
    <lineage>
        <taxon>Eukaryota</taxon>
        <taxon>Metazoa</taxon>
        <taxon>Chordata</taxon>
        <taxon>Craniata</taxon>
        <taxon>Vertebrata</taxon>
        <taxon>Euteleostomi</taxon>
        <taxon>Actinopterygii</taxon>
        <taxon>Neopterygii</taxon>
        <taxon>Teleostei</taxon>
        <taxon>Neoteleostei</taxon>
        <taxon>Acanthomorphata</taxon>
        <taxon>Ovalentaria</taxon>
        <taxon>Atherinomorphae</taxon>
        <taxon>Cyprinodontiformes</taxon>
        <taxon>Goodeidae</taxon>
        <taxon>Goodea</taxon>
    </lineage>
</organism>
<evidence type="ECO:0000313" key="2">
    <source>
        <dbReference type="EMBL" id="MEQ2161914.1"/>
    </source>
</evidence>
<proteinExistence type="predicted"/>
<evidence type="ECO:0000313" key="3">
    <source>
        <dbReference type="Proteomes" id="UP001476798"/>
    </source>
</evidence>
<feature type="region of interest" description="Disordered" evidence="1">
    <location>
        <begin position="47"/>
        <end position="83"/>
    </location>
</feature>
<reference evidence="2 3" key="1">
    <citation type="submission" date="2021-06" db="EMBL/GenBank/DDBJ databases">
        <authorList>
            <person name="Palmer J.M."/>
        </authorList>
    </citation>
    <scope>NUCLEOTIDE SEQUENCE [LARGE SCALE GENOMIC DNA]</scope>
    <source>
        <strain evidence="2 3">GA_2019</strain>
        <tissue evidence="2">Muscle</tissue>
    </source>
</reference>
<feature type="compositionally biased region" description="Polar residues" evidence="1">
    <location>
        <begin position="68"/>
        <end position="83"/>
    </location>
</feature>
<dbReference type="EMBL" id="JAHRIO010011036">
    <property type="protein sequence ID" value="MEQ2161914.1"/>
    <property type="molecule type" value="Genomic_DNA"/>
</dbReference>
<comment type="caution">
    <text evidence="2">The sequence shown here is derived from an EMBL/GenBank/DDBJ whole genome shotgun (WGS) entry which is preliminary data.</text>
</comment>
<accession>A0ABV0MS17</accession>
<dbReference type="Proteomes" id="UP001476798">
    <property type="component" value="Unassembled WGS sequence"/>
</dbReference>
<protein>
    <submittedName>
        <fullName evidence="2">Uncharacterized protein</fullName>
    </submittedName>
</protein>
<gene>
    <name evidence="2" type="ORF">GOODEAATRI_014609</name>
</gene>